<dbReference type="Proteomes" id="UP001150581">
    <property type="component" value="Unassembled WGS sequence"/>
</dbReference>
<reference evidence="1" key="1">
    <citation type="submission" date="2022-07" db="EMBL/GenBank/DDBJ databases">
        <title>Phylogenomic reconstructions and comparative analyses of Kickxellomycotina fungi.</title>
        <authorList>
            <person name="Reynolds N.K."/>
            <person name="Stajich J.E."/>
            <person name="Barry K."/>
            <person name="Grigoriev I.V."/>
            <person name="Crous P."/>
            <person name="Smith M.E."/>
        </authorList>
    </citation>
    <scope>NUCLEOTIDE SEQUENCE</scope>
    <source>
        <strain evidence="1">Benny 63K</strain>
    </source>
</reference>
<keyword evidence="2" id="KW-1185">Reference proteome</keyword>
<comment type="caution">
    <text evidence="1">The sequence shown here is derived from an EMBL/GenBank/DDBJ whole genome shotgun (WGS) entry which is preliminary data.</text>
</comment>
<evidence type="ECO:0000313" key="2">
    <source>
        <dbReference type="Proteomes" id="UP001150581"/>
    </source>
</evidence>
<evidence type="ECO:0000313" key="1">
    <source>
        <dbReference type="EMBL" id="KAJ1895034.1"/>
    </source>
</evidence>
<dbReference type="EMBL" id="JANBPG010000615">
    <property type="protein sequence ID" value="KAJ1895034.1"/>
    <property type="molecule type" value="Genomic_DNA"/>
</dbReference>
<name>A0ACC1IK17_9FUNG</name>
<proteinExistence type="predicted"/>
<accession>A0ACC1IK17</accession>
<organism evidence="1 2">
    <name type="scientific">Kickxella alabastrina</name>
    <dbReference type="NCBI Taxonomy" id="61397"/>
    <lineage>
        <taxon>Eukaryota</taxon>
        <taxon>Fungi</taxon>
        <taxon>Fungi incertae sedis</taxon>
        <taxon>Zoopagomycota</taxon>
        <taxon>Kickxellomycotina</taxon>
        <taxon>Kickxellomycetes</taxon>
        <taxon>Kickxellales</taxon>
        <taxon>Kickxellaceae</taxon>
        <taxon>Kickxella</taxon>
    </lineage>
</organism>
<sequence length="951" mass="101928">MAQAAATNAAEWQVRVKALMEGVEKEFNISTQPDETVGAFRIKLTAKSQVEPQKQRLIFRGRVLNSDTIKLIDAGISNGSALHMVTRPADSAGTQNDRPAPQQQQGVRPRMEPGVSPLAATILERAIQNMINSRAGAGTGGISLTFEFGDGGFTPVGEPQHIPVPQPRQTRPQPGPPQQRPQQQLQPQPWQQLWQQPLQQQSQGATADSRVQTRQQRRTQMREDFATRVRQLRAAQGQQDQSSRSTITGLFRDFGRDDGGQWVAEVSPAGFIPIEREASAGIILTDDELRRSPVVFFDGMSPASAPPEAAYLAIPGLSRIEESARPTNAAGPRLDQQPSRAQANELVYNLLERVLPDIRRLPGRSDFEFGAERPAAPEYIGQSTADPVGATGAAMAGLGDAFMEVGRSLRAVGGQWQDIDNVPPEGAYTPAHMTAIHQAISNLVLASSVSVPFLRSTPAQLAQAGTVSWDTNRELSIIPEVLPQAVNDAATAMPERTSYLFSSMFHRENRRRVLDMLTLDTIRQLEERPLAMEDAPHINLAALNWSMAALMGSPEWQQMRSQQSQPQLHQLGSRIFPHMNLPTQAQTQTQAQAQTQTQPQAQAQRLQMQQPNTADSVAEANRHRGANPTTGNTTATQGPADAHSMRAPAVQLGGEHQFEIVFGSIDMSEALTRAADIRSRIGNIGNNTDAQATPQNPRPTRPQQPAGQQGTARANANSNANTSGNESREGHPANTPRSGSPDGDFFTFIDRLGAMSSQTARSDRSNMSTTTEYSVSNGQTAPMPRILAFGSGIGSQLLPLQAGGNPFPIASIFLGTEPGSLSPTRRTSMASSVNGQPGGDNNSNASASASAPALAPAPAAAASAPATISATTNINVAGHNECPSTLAVVPESRSNDKRTHTASFSNDNHSHNIGSSDNSRSAGNSSDRKNPSDRKRHKAGDSGDDSASELH</sequence>
<protein>
    <submittedName>
        <fullName evidence="1">Uncharacterized protein</fullName>
    </submittedName>
</protein>
<gene>
    <name evidence="1" type="ORF">LPJ66_004829</name>
</gene>